<dbReference type="Proteomes" id="UP000196027">
    <property type="component" value="Chromosome"/>
</dbReference>
<dbReference type="InterPro" id="IPR010835">
    <property type="entry name" value="DUF1439"/>
</dbReference>
<reference evidence="2 3" key="1">
    <citation type="submission" date="2017-05" db="EMBL/GenBank/DDBJ databases">
        <title>Genomic insights into alkan degradation activity of Oleiphilus messinensis.</title>
        <authorList>
            <person name="Kozyavkin S.A."/>
            <person name="Slesarev A.I."/>
            <person name="Golyshin P.N."/>
            <person name="Korzhenkov A."/>
            <person name="Golyshina O.N."/>
            <person name="Toshchakov S.V."/>
        </authorList>
    </citation>
    <scope>NUCLEOTIDE SEQUENCE [LARGE SCALE GENOMIC DNA]</scope>
    <source>
        <strain evidence="2 3">ME102</strain>
    </source>
</reference>
<organism evidence="2 3">
    <name type="scientific">Oleiphilus messinensis</name>
    <dbReference type="NCBI Taxonomy" id="141451"/>
    <lineage>
        <taxon>Bacteria</taxon>
        <taxon>Pseudomonadati</taxon>
        <taxon>Pseudomonadota</taxon>
        <taxon>Gammaproteobacteria</taxon>
        <taxon>Oceanospirillales</taxon>
        <taxon>Oleiphilaceae</taxon>
        <taxon>Oleiphilus</taxon>
    </lineage>
</organism>
<evidence type="ECO:0000256" key="1">
    <source>
        <dbReference type="SAM" id="Phobius"/>
    </source>
</evidence>
<feature type="transmembrane region" description="Helical" evidence="1">
    <location>
        <begin position="20"/>
        <end position="40"/>
    </location>
</feature>
<keyword evidence="1" id="KW-0472">Membrane</keyword>
<dbReference type="EMBL" id="CP021425">
    <property type="protein sequence ID" value="ARU54949.1"/>
    <property type="molecule type" value="Genomic_DNA"/>
</dbReference>
<protein>
    <recommendedName>
        <fullName evidence="4">Lipoprotein</fullName>
    </recommendedName>
</protein>
<accession>A0A1Y0I417</accession>
<dbReference type="Pfam" id="PF07273">
    <property type="entry name" value="DUF1439"/>
    <property type="match status" value="1"/>
</dbReference>
<dbReference type="AlphaFoldDB" id="A0A1Y0I417"/>
<name>A0A1Y0I417_9GAMM</name>
<gene>
    <name evidence="2" type="ORF">OLMES_0862</name>
</gene>
<dbReference type="PROSITE" id="PS51257">
    <property type="entry name" value="PROKAR_LIPOPROTEIN"/>
    <property type="match status" value="1"/>
</dbReference>
<dbReference type="Gene3D" id="3.15.10.40">
    <property type="entry name" value="Uncharacterised protein PF07273, DUF1439"/>
    <property type="match status" value="1"/>
</dbReference>
<evidence type="ECO:0000313" key="3">
    <source>
        <dbReference type="Proteomes" id="UP000196027"/>
    </source>
</evidence>
<dbReference type="OrthoDB" id="6398264at2"/>
<keyword evidence="3" id="KW-1185">Reference proteome</keyword>
<keyword evidence="1" id="KW-0812">Transmembrane</keyword>
<proteinExistence type="predicted"/>
<evidence type="ECO:0000313" key="2">
    <source>
        <dbReference type="EMBL" id="ARU54949.1"/>
    </source>
</evidence>
<keyword evidence="1" id="KW-1133">Transmembrane helix</keyword>
<sequence>MNNRFIGTHCREDAFSVTGWLVTLVLLLLAGCASIAGYSISEQTLEGYARQAVQKFDQDQLKAGSPLSLSVNKLDLTLAPEGRQVVQLDLKGQVALNTVIMKVPVDIALKIEGAPIYDGTEKAIFLKRLNVLESEAKSPFFNQNFQPAIKQSIAIISQILETVPVYRLNEQNLSERLLMMTDLSIHVAEDRLVITPVGQ</sequence>
<dbReference type="RefSeq" id="WP_087460105.1">
    <property type="nucleotide sequence ID" value="NZ_CP021425.1"/>
</dbReference>
<dbReference type="KEGG" id="ome:OLMES_0862"/>
<evidence type="ECO:0008006" key="4">
    <source>
        <dbReference type="Google" id="ProtNLM"/>
    </source>
</evidence>